<dbReference type="EMBL" id="JBHRZF010000184">
    <property type="protein sequence ID" value="MFC3862258.1"/>
    <property type="molecule type" value="Genomic_DNA"/>
</dbReference>
<evidence type="ECO:0000313" key="2">
    <source>
        <dbReference type="Proteomes" id="UP001595748"/>
    </source>
</evidence>
<dbReference type="RefSeq" id="WP_380079955.1">
    <property type="nucleotide sequence ID" value="NZ_JBHRZF010000184.1"/>
</dbReference>
<evidence type="ECO:0000313" key="1">
    <source>
        <dbReference type="EMBL" id="MFC3862258.1"/>
    </source>
</evidence>
<organism evidence="1 2">
    <name type="scientific">Deinococcus antarcticus</name>
    <dbReference type="NCBI Taxonomy" id="1298767"/>
    <lineage>
        <taxon>Bacteria</taxon>
        <taxon>Thermotogati</taxon>
        <taxon>Deinococcota</taxon>
        <taxon>Deinococci</taxon>
        <taxon>Deinococcales</taxon>
        <taxon>Deinococcaceae</taxon>
        <taxon>Deinococcus</taxon>
    </lineage>
</organism>
<gene>
    <name evidence="1" type="ORF">ACFOPQ_15960</name>
</gene>
<name>A0ABV8A976_9DEIO</name>
<sequence>MKRLPDFLLNIVTRWQVGEEYFDRQTHCYTEQEARVARKRAALTPLEKLVQ</sequence>
<dbReference type="Proteomes" id="UP001595748">
    <property type="component" value="Unassembled WGS sequence"/>
</dbReference>
<comment type="caution">
    <text evidence="1">The sequence shown here is derived from an EMBL/GenBank/DDBJ whole genome shotgun (WGS) entry which is preliminary data.</text>
</comment>
<proteinExistence type="predicted"/>
<keyword evidence="2" id="KW-1185">Reference proteome</keyword>
<protein>
    <submittedName>
        <fullName evidence="1">Uncharacterized protein</fullName>
    </submittedName>
</protein>
<reference evidence="2" key="1">
    <citation type="journal article" date="2019" name="Int. J. Syst. Evol. Microbiol.">
        <title>The Global Catalogue of Microorganisms (GCM) 10K type strain sequencing project: providing services to taxonomists for standard genome sequencing and annotation.</title>
        <authorList>
            <consortium name="The Broad Institute Genomics Platform"/>
            <consortium name="The Broad Institute Genome Sequencing Center for Infectious Disease"/>
            <person name="Wu L."/>
            <person name="Ma J."/>
        </authorList>
    </citation>
    <scope>NUCLEOTIDE SEQUENCE [LARGE SCALE GENOMIC DNA]</scope>
    <source>
        <strain evidence="2">CCTCC AB 2013263</strain>
    </source>
</reference>
<accession>A0ABV8A976</accession>